<keyword evidence="5" id="KW-1267">Proteomics identification</keyword>
<dbReference type="Proteomes" id="UP000059680">
    <property type="component" value="Chromosome 10"/>
</dbReference>
<evidence type="ECO:0007829" key="5">
    <source>
        <dbReference type="ProteomicsDB" id="A0A0P0XTG5"/>
    </source>
</evidence>
<reference evidence="3 4" key="3">
    <citation type="journal article" date="2013" name="Rice">
        <title>Improvement of the Oryza sativa Nipponbare reference genome using next generation sequence and optical map data.</title>
        <authorList>
            <person name="Kawahara Y."/>
            <person name="de la Bastide M."/>
            <person name="Hamilton J.P."/>
            <person name="Kanamori H."/>
            <person name="McCombie W.R."/>
            <person name="Ouyang S."/>
            <person name="Schwartz D.C."/>
            <person name="Tanaka T."/>
            <person name="Wu J."/>
            <person name="Zhou S."/>
            <person name="Childs K.L."/>
            <person name="Davidson R.M."/>
            <person name="Lin H."/>
            <person name="Quesada-Ocampo L."/>
            <person name="Vaillancourt B."/>
            <person name="Sakai H."/>
            <person name="Lee S.S."/>
            <person name="Kim J."/>
            <person name="Numa H."/>
            <person name="Itoh T."/>
            <person name="Buell C.R."/>
            <person name="Matsumoto T."/>
        </authorList>
    </citation>
    <scope>NUCLEOTIDE SEQUENCE [LARGE SCALE GENOMIC DNA]</scope>
    <source>
        <strain evidence="4">cv. Nipponbare</strain>
    </source>
</reference>
<name>A0A0P0XTG5_ORYSJ</name>
<evidence type="ECO:0000256" key="2">
    <source>
        <dbReference type="SAM" id="MobiDB-lite"/>
    </source>
</evidence>
<keyword evidence="1" id="KW-0175">Coiled coil</keyword>
<dbReference type="PaxDb" id="39947-A0A0P0XTG5"/>
<dbReference type="EMBL" id="AP014966">
    <property type="protein sequence ID" value="BAT10292.1"/>
    <property type="molecule type" value="Genomic_DNA"/>
</dbReference>
<accession>A0A0P0XTG5</accession>
<dbReference type="InParanoid" id="A0A0P0XTG5"/>
<proteinExistence type="evidence at protein level"/>
<evidence type="ECO:0000256" key="1">
    <source>
        <dbReference type="SAM" id="Coils"/>
    </source>
</evidence>
<reference evidence="3 4" key="2">
    <citation type="journal article" date="2013" name="Plant Cell Physiol.">
        <title>Rice Annotation Project Database (RAP-DB): an integrative and interactive database for rice genomics.</title>
        <authorList>
            <person name="Sakai H."/>
            <person name="Lee S.S."/>
            <person name="Tanaka T."/>
            <person name="Numa H."/>
            <person name="Kim J."/>
            <person name="Kawahara Y."/>
            <person name="Wakimoto H."/>
            <person name="Yang C.C."/>
            <person name="Iwamoto M."/>
            <person name="Abe T."/>
            <person name="Yamada Y."/>
            <person name="Muto A."/>
            <person name="Inokuchi H."/>
            <person name="Ikemura T."/>
            <person name="Matsumoto T."/>
            <person name="Sasaki T."/>
            <person name="Itoh T."/>
        </authorList>
    </citation>
    <scope>NUCLEOTIDE SEQUENCE [LARGE SCALE GENOMIC DNA]</scope>
    <source>
        <strain evidence="4">cv. Nipponbare</strain>
    </source>
</reference>
<feature type="coiled-coil region" evidence="1">
    <location>
        <begin position="69"/>
        <end position="153"/>
    </location>
</feature>
<keyword evidence="4" id="KW-1185">Reference proteome</keyword>
<dbReference type="Gramene" id="Os10t0315400-01">
    <property type="protein sequence ID" value="Os10t0315400-01"/>
    <property type="gene ID" value="Os10g0315400"/>
</dbReference>
<dbReference type="PANTHER" id="PTHR48459:SF1">
    <property type="entry name" value="CUE DOMAIN-CONTAINING PROTEIN"/>
    <property type="match status" value="1"/>
</dbReference>
<dbReference type="AlphaFoldDB" id="A0A0P0XTG5"/>
<sequence>MQNDLLPSLELVSKMIQDVEVLEEKAEVAKHESSIAGTSILTKVGKLKEMLNHAKEANDMHACEVFGEKSILTTEARELQSRLQRLSDERKNYLVVIEEIRQTLEHRLVAAQQEIDAAEEKKIQKEASAQALLDEQEKEMNLAVEESRKLQKEAEENLKLKAFLVERGQIVDTLQGEMTVICEDVSQLKQIVDERLSFCKLQRSKMSSLSSSLQSSLHKSGSSADRAIEAVESTDKHTVAEGANAAVGDDPNGSKRIIHVWNGSGMADKDNGTGGDTNEDGWEFC</sequence>
<gene>
    <name evidence="3" type="ordered locus">Os10g0315400</name>
    <name evidence="3" type="ORF">OSNPB_100315400</name>
</gene>
<feature type="region of interest" description="Disordered" evidence="2">
    <location>
        <begin position="266"/>
        <end position="285"/>
    </location>
</feature>
<dbReference type="eggNOG" id="ENOG502QVXV">
    <property type="taxonomic scope" value="Eukaryota"/>
</dbReference>
<dbReference type="PANTHER" id="PTHR48459">
    <property type="entry name" value="CUE DOMAIN-CONTAINING PROTEIN"/>
    <property type="match status" value="1"/>
</dbReference>
<reference evidence="4" key="1">
    <citation type="journal article" date="2005" name="Nature">
        <title>The map-based sequence of the rice genome.</title>
        <authorList>
            <consortium name="International rice genome sequencing project (IRGSP)"/>
            <person name="Matsumoto T."/>
            <person name="Wu J."/>
            <person name="Kanamori H."/>
            <person name="Katayose Y."/>
            <person name="Fujisawa M."/>
            <person name="Namiki N."/>
            <person name="Mizuno H."/>
            <person name="Yamamoto K."/>
            <person name="Antonio B.A."/>
            <person name="Baba T."/>
            <person name="Sakata K."/>
            <person name="Nagamura Y."/>
            <person name="Aoki H."/>
            <person name="Arikawa K."/>
            <person name="Arita K."/>
            <person name="Bito T."/>
            <person name="Chiden Y."/>
            <person name="Fujitsuka N."/>
            <person name="Fukunaka R."/>
            <person name="Hamada M."/>
            <person name="Harada C."/>
            <person name="Hayashi A."/>
            <person name="Hijishita S."/>
            <person name="Honda M."/>
            <person name="Hosokawa S."/>
            <person name="Ichikawa Y."/>
            <person name="Idonuma A."/>
            <person name="Iijima M."/>
            <person name="Ikeda M."/>
            <person name="Ikeno M."/>
            <person name="Ito K."/>
            <person name="Ito S."/>
            <person name="Ito T."/>
            <person name="Ito Y."/>
            <person name="Ito Y."/>
            <person name="Iwabuchi A."/>
            <person name="Kamiya K."/>
            <person name="Karasawa W."/>
            <person name="Kurita K."/>
            <person name="Katagiri S."/>
            <person name="Kikuta A."/>
            <person name="Kobayashi H."/>
            <person name="Kobayashi N."/>
            <person name="Machita K."/>
            <person name="Maehara T."/>
            <person name="Masukawa M."/>
            <person name="Mizubayashi T."/>
            <person name="Mukai Y."/>
            <person name="Nagasaki H."/>
            <person name="Nagata Y."/>
            <person name="Naito S."/>
            <person name="Nakashima M."/>
            <person name="Nakama Y."/>
            <person name="Nakamichi Y."/>
            <person name="Nakamura M."/>
            <person name="Meguro A."/>
            <person name="Negishi M."/>
            <person name="Ohta I."/>
            <person name="Ohta T."/>
            <person name="Okamoto M."/>
            <person name="Ono N."/>
            <person name="Saji S."/>
            <person name="Sakaguchi M."/>
            <person name="Sakai K."/>
            <person name="Shibata M."/>
            <person name="Shimokawa T."/>
            <person name="Song J."/>
            <person name="Takazaki Y."/>
            <person name="Terasawa K."/>
            <person name="Tsugane M."/>
            <person name="Tsuji K."/>
            <person name="Ueda S."/>
            <person name="Waki K."/>
            <person name="Yamagata H."/>
            <person name="Yamamoto M."/>
            <person name="Yamamoto S."/>
            <person name="Yamane H."/>
            <person name="Yoshiki S."/>
            <person name="Yoshihara R."/>
            <person name="Yukawa K."/>
            <person name="Zhong H."/>
            <person name="Yano M."/>
            <person name="Yuan Q."/>
            <person name="Ouyang S."/>
            <person name="Liu J."/>
            <person name="Jones K.M."/>
            <person name="Gansberger K."/>
            <person name="Moffat K."/>
            <person name="Hill J."/>
            <person name="Bera J."/>
            <person name="Fadrosh D."/>
            <person name="Jin S."/>
            <person name="Johri S."/>
            <person name="Kim M."/>
            <person name="Overton L."/>
            <person name="Reardon M."/>
            <person name="Tsitrin T."/>
            <person name="Vuong H."/>
            <person name="Weaver B."/>
            <person name="Ciecko A."/>
            <person name="Tallon L."/>
            <person name="Jackson J."/>
            <person name="Pai G."/>
            <person name="Aken S.V."/>
            <person name="Utterback T."/>
            <person name="Reidmuller S."/>
            <person name="Feldblyum T."/>
            <person name="Hsiao J."/>
            <person name="Zismann V."/>
            <person name="Iobst S."/>
            <person name="de Vazeille A.R."/>
            <person name="Buell C.R."/>
            <person name="Ying K."/>
            <person name="Li Y."/>
            <person name="Lu T."/>
            <person name="Huang Y."/>
            <person name="Zhao Q."/>
            <person name="Feng Q."/>
            <person name="Zhang L."/>
            <person name="Zhu J."/>
            <person name="Weng Q."/>
            <person name="Mu J."/>
            <person name="Lu Y."/>
            <person name="Fan D."/>
            <person name="Liu Y."/>
            <person name="Guan J."/>
            <person name="Zhang Y."/>
            <person name="Yu S."/>
            <person name="Liu X."/>
            <person name="Zhang Y."/>
            <person name="Hong G."/>
            <person name="Han B."/>
            <person name="Choisne N."/>
            <person name="Demange N."/>
            <person name="Orjeda G."/>
            <person name="Samain S."/>
            <person name="Cattolico L."/>
            <person name="Pelletier E."/>
            <person name="Couloux A."/>
            <person name="Segurens B."/>
            <person name="Wincker P."/>
            <person name="D'Hont A."/>
            <person name="Scarpelli C."/>
            <person name="Weissenbach J."/>
            <person name="Salanoubat M."/>
            <person name="Quetier F."/>
            <person name="Yu Y."/>
            <person name="Kim H.R."/>
            <person name="Rambo T."/>
            <person name="Currie J."/>
            <person name="Collura K."/>
            <person name="Luo M."/>
            <person name="Yang T."/>
            <person name="Ammiraju J.S.S."/>
            <person name="Engler F."/>
            <person name="Soderlund C."/>
            <person name="Wing R.A."/>
            <person name="Palmer L.E."/>
            <person name="de la Bastide M."/>
            <person name="Spiegel L."/>
            <person name="Nascimento L."/>
            <person name="Zutavern T."/>
            <person name="O'Shaughnessy A."/>
            <person name="Dike S."/>
            <person name="Dedhia N."/>
            <person name="Preston R."/>
            <person name="Balija V."/>
            <person name="McCombie W.R."/>
            <person name="Chow T."/>
            <person name="Chen H."/>
            <person name="Chung M."/>
            <person name="Chen C."/>
            <person name="Shaw J."/>
            <person name="Wu H."/>
            <person name="Hsiao K."/>
            <person name="Chao Y."/>
            <person name="Chu M."/>
            <person name="Cheng C."/>
            <person name="Hour A."/>
            <person name="Lee P."/>
            <person name="Lin S."/>
            <person name="Lin Y."/>
            <person name="Liou J."/>
            <person name="Liu S."/>
            <person name="Hsing Y."/>
            <person name="Raghuvanshi S."/>
            <person name="Mohanty A."/>
            <person name="Bharti A.K."/>
            <person name="Gaur A."/>
            <person name="Gupta V."/>
            <person name="Kumar D."/>
            <person name="Ravi V."/>
            <person name="Vij S."/>
            <person name="Kapur A."/>
            <person name="Khurana P."/>
            <person name="Khurana P."/>
            <person name="Khurana J.P."/>
            <person name="Tyagi A.K."/>
            <person name="Gaikwad K."/>
            <person name="Singh A."/>
            <person name="Dalal V."/>
            <person name="Srivastava S."/>
            <person name="Dixit A."/>
            <person name="Pal A.K."/>
            <person name="Ghazi I.A."/>
            <person name="Yadav M."/>
            <person name="Pandit A."/>
            <person name="Bhargava A."/>
            <person name="Sureshbabu K."/>
            <person name="Batra K."/>
            <person name="Sharma T.R."/>
            <person name="Mohapatra T."/>
            <person name="Singh N.K."/>
            <person name="Messing J."/>
            <person name="Nelson A.B."/>
            <person name="Fuks G."/>
            <person name="Kavchok S."/>
            <person name="Keizer G."/>
            <person name="Linton E."/>
            <person name="Llaca V."/>
            <person name="Song R."/>
            <person name="Tanyolac B."/>
            <person name="Young S."/>
            <person name="Ho-Il K."/>
            <person name="Hahn J.H."/>
            <person name="Sangsakoo G."/>
            <person name="Vanavichit A."/>
            <person name="de Mattos Luiz.A.T."/>
            <person name="Zimmer P.D."/>
            <person name="Malone G."/>
            <person name="Dellagostin O."/>
            <person name="de Oliveira A.C."/>
            <person name="Bevan M."/>
            <person name="Bancroft I."/>
            <person name="Minx P."/>
            <person name="Cordum H."/>
            <person name="Wilson R."/>
            <person name="Cheng Z."/>
            <person name="Jin W."/>
            <person name="Jiang J."/>
            <person name="Leong S.A."/>
            <person name="Iwama H."/>
            <person name="Gojobori T."/>
            <person name="Itoh T."/>
            <person name="Niimura Y."/>
            <person name="Fujii Y."/>
            <person name="Habara T."/>
            <person name="Sakai H."/>
            <person name="Sato Y."/>
            <person name="Wilson G."/>
            <person name="Kumar K."/>
            <person name="McCouch S."/>
            <person name="Juretic N."/>
            <person name="Hoen D."/>
            <person name="Wright S."/>
            <person name="Bruskiewich R."/>
            <person name="Bureau T."/>
            <person name="Miyao A."/>
            <person name="Hirochika H."/>
            <person name="Nishikawa T."/>
            <person name="Kadowaki K."/>
            <person name="Sugiura M."/>
            <person name="Burr B."/>
            <person name="Sasaki T."/>
        </authorList>
    </citation>
    <scope>NUCLEOTIDE SEQUENCE [LARGE SCALE GENOMIC DNA]</scope>
    <source>
        <strain evidence="4">cv. Nipponbare</strain>
    </source>
</reference>
<evidence type="ECO:0000313" key="3">
    <source>
        <dbReference type="EMBL" id="BAT10292.1"/>
    </source>
</evidence>
<dbReference type="SMR" id="A0A0P0XTG5"/>
<dbReference type="OMA" id="NDMVHAR"/>
<evidence type="ECO:0000313" key="4">
    <source>
        <dbReference type="Proteomes" id="UP000059680"/>
    </source>
</evidence>
<organism evidence="3 4">
    <name type="scientific">Oryza sativa subsp. japonica</name>
    <name type="common">Rice</name>
    <dbReference type="NCBI Taxonomy" id="39947"/>
    <lineage>
        <taxon>Eukaryota</taxon>
        <taxon>Viridiplantae</taxon>
        <taxon>Streptophyta</taxon>
        <taxon>Embryophyta</taxon>
        <taxon>Tracheophyta</taxon>
        <taxon>Spermatophyta</taxon>
        <taxon>Magnoliopsida</taxon>
        <taxon>Liliopsida</taxon>
        <taxon>Poales</taxon>
        <taxon>Poaceae</taxon>
        <taxon>BOP clade</taxon>
        <taxon>Oryzoideae</taxon>
        <taxon>Oryzeae</taxon>
        <taxon>Oryzinae</taxon>
        <taxon>Oryza</taxon>
        <taxon>Oryza sativa</taxon>
    </lineage>
</organism>
<protein>
    <submittedName>
        <fullName evidence="3">Os10g0315400 protein</fullName>
    </submittedName>
</protein>